<organism evidence="1 2">
    <name type="scientific">Hydrogenophaga borbori</name>
    <dbReference type="NCBI Taxonomy" id="2294117"/>
    <lineage>
        <taxon>Bacteria</taxon>
        <taxon>Pseudomonadati</taxon>
        <taxon>Pseudomonadota</taxon>
        <taxon>Betaproteobacteria</taxon>
        <taxon>Burkholderiales</taxon>
        <taxon>Comamonadaceae</taxon>
        <taxon>Hydrogenophaga</taxon>
    </lineage>
</organism>
<gene>
    <name evidence="1" type="ORF">DY262_02995</name>
</gene>
<sequence>MGAISNAIRHVVKDFSNKNRAMGPEARVADPEKFINFVVDPKREDRYGRVAYSKNGGVLTTHKRSVQAGLRAYLKNRSKGTEELGSLKLDSERKAFVYAQRSIARQFQNHPDPHVRAAVEYILGKDQGRGQAWERSAWERTCFRITPELRAANLAIQGALQQQAAAAQQAAA</sequence>
<name>A0A372EQ99_9BURK</name>
<evidence type="ECO:0000313" key="2">
    <source>
        <dbReference type="Proteomes" id="UP000261931"/>
    </source>
</evidence>
<dbReference type="AlphaFoldDB" id="A0A372EQ99"/>
<evidence type="ECO:0000313" key="1">
    <source>
        <dbReference type="EMBL" id="RFP82804.1"/>
    </source>
</evidence>
<reference evidence="1 2" key="1">
    <citation type="submission" date="2018-08" db="EMBL/GenBank/DDBJ databases">
        <title>Hydrogenophaga sp. LA-38 isolated from sludge.</title>
        <authorList>
            <person name="Im W.-T."/>
        </authorList>
    </citation>
    <scope>NUCLEOTIDE SEQUENCE [LARGE SCALE GENOMIC DNA]</scope>
    <source>
        <strain evidence="1 2">LA-38</strain>
    </source>
</reference>
<dbReference type="EMBL" id="QVLS01000001">
    <property type="protein sequence ID" value="RFP82804.1"/>
    <property type="molecule type" value="Genomic_DNA"/>
</dbReference>
<proteinExistence type="predicted"/>
<protein>
    <submittedName>
        <fullName evidence="1">Uncharacterized protein</fullName>
    </submittedName>
</protein>
<dbReference type="RefSeq" id="WP_116957473.1">
    <property type="nucleotide sequence ID" value="NZ_QVLS01000001.1"/>
</dbReference>
<accession>A0A372EQ99</accession>
<dbReference type="Proteomes" id="UP000261931">
    <property type="component" value="Unassembled WGS sequence"/>
</dbReference>
<comment type="caution">
    <text evidence="1">The sequence shown here is derived from an EMBL/GenBank/DDBJ whole genome shotgun (WGS) entry which is preliminary data.</text>
</comment>
<keyword evidence="2" id="KW-1185">Reference proteome</keyword>